<accession>D1CCI3</accession>
<keyword evidence="3 4" id="KW-0408">Iron</keyword>
<dbReference type="STRING" id="525904.Tter_1592"/>
<keyword evidence="8" id="KW-1185">Reference proteome</keyword>
<protein>
    <submittedName>
        <fullName evidence="7">Quinol:cytochrome c oxidoreductase monoheme cytochrome subunit</fullName>
    </submittedName>
</protein>
<sequence>MLLHKILRYKAGSILLLLLLSSSMLVACAGNMREQPHIVPYEESDFFPDKLSARQPPAHTIARGQLDDDPILYGPMGTPTPSQGSASASQDVYPFAITKEVLERGQERFNIYCSPCHGRAGDGNGMIVKRGYKHPPSFYEQRLINAPASHFFDVITNGFGSMPDYKAQVAPQDRWAIIAYIRALQLSHNATIQDVPADKRGELEK</sequence>
<evidence type="ECO:0000313" key="7">
    <source>
        <dbReference type="EMBL" id="ACZ42498.1"/>
    </source>
</evidence>
<keyword evidence="2 4" id="KW-0479">Metal-binding</keyword>
<feature type="domain" description="Cytochrome c" evidence="6">
    <location>
        <begin position="100"/>
        <end position="185"/>
    </location>
</feature>
<dbReference type="InterPro" id="IPR009056">
    <property type="entry name" value="Cyt_c-like_dom"/>
</dbReference>
<dbReference type="GO" id="GO:0046872">
    <property type="term" value="F:metal ion binding"/>
    <property type="evidence" value="ECO:0007669"/>
    <property type="project" value="UniProtKB-KW"/>
</dbReference>
<organism evidence="7 8">
    <name type="scientific">Thermobaculum terrenum (strain ATCC BAA-798 / CCMEE 7001 / YNP1)</name>
    <dbReference type="NCBI Taxonomy" id="525904"/>
    <lineage>
        <taxon>Bacteria</taxon>
        <taxon>Bacillati</taxon>
        <taxon>Chloroflexota</taxon>
        <taxon>Chloroflexia</taxon>
        <taxon>Candidatus Thermobaculales</taxon>
        <taxon>Candidatus Thermobaculaceae</taxon>
        <taxon>Thermobaculum</taxon>
    </lineage>
</organism>
<dbReference type="eggNOG" id="COG2010">
    <property type="taxonomic scope" value="Bacteria"/>
</dbReference>
<dbReference type="PROSITE" id="PS51007">
    <property type="entry name" value="CYTC"/>
    <property type="match status" value="1"/>
</dbReference>
<evidence type="ECO:0000256" key="2">
    <source>
        <dbReference type="ARBA" id="ARBA00022723"/>
    </source>
</evidence>
<dbReference type="Pfam" id="PF13442">
    <property type="entry name" value="Cytochrome_CBB3"/>
    <property type="match status" value="1"/>
</dbReference>
<dbReference type="HOGENOM" id="CLU_088548_1_0_0"/>
<evidence type="ECO:0000256" key="5">
    <source>
        <dbReference type="SAM" id="SignalP"/>
    </source>
</evidence>
<keyword evidence="5" id="KW-0732">Signal</keyword>
<evidence type="ECO:0000256" key="3">
    <source>
        <dbReference type="ARBA" id="ARBA00023004"/>
    </source>
</evidence>
<dbReference type="GO" id="GO:0009055">
    <property type="term" value="F:electron transfer activity"/>
    <property type="evidence" value="ECO:0007669"/>
    <property type="project" value="InterPro"/>
</dbReference>
<dbReference type="PROSITE" id="PS51257">
    <property type="entry name" value="PROKAR_LIPOPROTEIN"/>
    <property type="match status" value="1"/>
</dbReference>
<reference evidence="8" key="1">
    <citation type="journal article" date="2010" name="Stand. Genomic Sci.">
        <title>Complete genome sequence of 'Thermobaculum terrenum' type strain (YNP1).</title>
        <authorList>
            <person name="Kiss H."/>
            <person name="Cleland D."/>
            <person name="Lapidus A."/>
            <person name="Lucas S."/>
            <person name="Glavina Del Rio T."/>
            <person name="Nolan M."/>
            <person name="Tice H."/>
            <person name="Han C."/>
            <person name="Goodwin L."/>
            <person name="Pitluck S."/>
            <person name="Liolios K."/>
            <person name="Ivanova N."/>
            <person name="Mavromatis K."/>
            <person name="Ovchinnikova G."/>
            <person name="Pati A."/>
            <person name="Chen A."/>
            <person name="Palaniappan K."/>
            <person name="Land M."/>
            <person name="Hauser L."/>
            <person name="Chang Y."/>
            <person name="Jeffries C."/>
            <person name="Lu M."/>
            <person name="Brettin T."/>
            <person name="Detter J."/>
            <person name="Goker M."/>
            <person name="Tindall B."/>
            <person name="Beck B."/>
            <person name="McDermott T."/>
            <person name="Woyke T."/>
            <person name="Bristow J."/>
            <person name="Eisen J."/>
            <person name="Markowitz V."/>
            <person name="Hugenholtz P."/>
            <person name="Kyrpides N."/>
            <person name="Klenk H."/>
            <person name="Cheng J."/>
        </authorList>
    </citation>
    <scope>NUCLEOTIDE SEQUENCE [LARGE SCALE GENOMIC DNA]</scope>
    <source>
        <strain evidence="8">ATCC BAA-798 / YNP1</strain>
    </source>
</reference>
<keyword evidence="1 4" id="KW-0349">Heme</keyword>
<dbReference type="PANTHER" id="PTHR40394">
    <property type="entry name" value="LIPOPROTEIN-RELATED"/>
    <property type="match status" value="1"/>
</dbReference>
<dbReference type="Proteomes" id="UP000000323">
    <property type="component" value="Chromosome 1"/>
</dbReference>
<dbReference type="Gene3D" id="1.10.760.10">
    <property type="entry name" value="Cytochrome c-like domain"/>
    <property type="match status" value="1"/>
</dbReference>
<dbReference type="RefSeq" id="WP_012875532.1">
    <property type="nucleotide sequence ID" value="NC_013525.1"/>
</dbReference>
<dbReference type="KEGG" id="ttr:Tter_1592"/>
<evidence type="ECO:0000259" key="6">
    <source>
        <dbReference type="PROSITE" id="PS51007"/>
    </source>
</evidence>
<dbReference type="InterPro" id="IPR036909">
    <property type="entry name" value="Cyt_c-like_dom_sf"/>
</dbReference>
<evidence type="ECO:0000256" key="1">
    <source>
        <dbReference type="ARBA" id="ARBA00022617"/>
    </source>
</evidence>
<name>D1CCI3_THET1</name>
<proteinExistence type="predicted"/>
<evidence type="ECO:0000256" key="4">
    <source>
        <dbReference type="PROSITE-ProRule" id="PRU00433"/>
    </source>
</evidence>
<evidence type="ECO:0000313" key="8">
    <source>
        <dbReference type="Proteomes" id="UP000000323"/>
    </source>
</evidence>
<dbReference type="GO" id="GO:0020037">
    <property type="term" value="F:heme binding"/>
    <property type="evidence" value="ECO:0007669"/>
    <property type="project" value="InterPro"/>
</dbReference>
<feature type="signal peptide" evidence="5">
    <location>
        <begin position="1"/>
        <end position="27"/>
    </location>
</feature>
<feature type="chain" id="PRO_5003021208" evidence="5">
    <location>
        <begin position="28"/>
        <end position="205"/>
    </location>
</feature>
<dbReference type="SUPFAM" id="SSF46626">
    <property type="entry name" value="Cytochrome c"/>
    <property type="match status" value="1"/>
</dbReference>
<dbReference type="EMBL" id="CP001825">
    <property type="protein sequence ID" value="ACZ42498.1"/>
    <property type="molecule type" value="Genomic_DNA"/>
</dbReference>
<dbReference type="AlphaFoldDB" id="D1CCI3"/>
<dbReference type="PANTHER" id="PTHR40394:SF2">
    <property type="entry name" value="QUINOL:CYTOCHROME C OXIDOREDUCTASE MEMBRANE PROTEIN"/>
    <property type="match status" value="1"/>
</dbReference>
<gene>
    <name evidence="7" type="ordered locus">Tter_1592</name>
</gene>